<evidence type="ECO:0000256" key="6">
    <source>
        <dbReference type="ARBA" id="ARBA00022989"/>
    </source>
</evidence>
<proteinExistence type="inferred from homology"/>
<reference evidence="11 12" key="1">
    <citation type="submission" date="2018-04" db="EMBL/GenBank/DDBJ databases">
        <title>The genome of golden apple snail Pomacea canaliculata provides insight into stress tolerance and invasive adaptation.</title>
        <authorList>
            <person name="Liu C."/>
            <person name="Liu B."/>
            <person name="Ren Y."/>
            <person name="Zhang Y."/>
            <person name="Wang H."/>
            <person name="Li S."/>
            <person name="Jiang F."/>
            <person name="Yin L."/>
            <person name="Zhang G."/>
            <person name="Qian W."/>
            <person name="Fan W."/>
        </authorList>
    </citation>
    <scope>NUCLEOTIDE SEQUENCE [LARGE SCALE GENOMIC DNA]</scope>
    <source>
        <strain evidence="11">SZHN2017</strain>
        <tissue evidence="11">Muscle</tissue>
    </source>
</reference>
<evidence type="ECO:0000256" key="9">
    <source>
        <dbReference type="ARBA" id="ARBA00030608"/>
    </source>
</evidence>
<dbReference type="InterPro" id="IPR039205">
    <property type="entry name" value="NDUFA11"/>
</dbReference>
<comment type="caution">
    <text evidence="11">The sequence shown here is derived from an EMBL/GenBank/DDBJ whole genome shotgun (WGS) entry which is preliminary data.</text>
</comment>
<evidence type="ECO:0000256" key="1">
    <source>
        <dbReference type="ARBA" id="ARBA00004292"/>
    </source>
</evidence>
<dbReference type="PANTHER" id="PTHR21382">
    <property type="entry name" value="NADH-UBIQUINONE OXIDOREDUCTASE SUBUNIT"/>
    <property type="match status" value="1"/>
</dbReference>
<dbReference type="AlphaFoldDB" id="A0A2T7NR48"/>
<evidence type="ECO:0000256" key="5">
    <source>
        <dbReference type="ARBA" id="ARBA00022792"/>
    </source>
</evidence>
<gene>
    <name evidence="11" type="ORF">C0Q70_16896</name>
</gene>
<accession>A0A2T7NR48</accession>
<keyword evidence="6" id="KW-1133">Transmembrane helix</keyword>
<dbReference type="EMBL" id="PZQS01000010">
    <property type="protein sequence ID" value="PVD23623.1"/>
    <property type="molecule type" value="Genomic_DNA"/>
</dbReference>
<keyword evidence="12" id="KW-1185">Reference proteome</keyword>
<protein>
    <recommendedName>
        <fullName evidence="3">NADH dehydrogenase [ubiquinone] 1 alpha subcomplex subunit 11</fullName>
    </recommendedName>
    <alternativeName>
        <fullName evidence="9">Complex I-B14.7</fullName>
    </alternativeName>
    <alternativeName>
        <fullName evidence="10">NADH-ubiquinone oxidoreductase subunit B14.7</fullName>
    </alternativeName>
</protein>
<evidence type="ECO:0000313" key="11">
    <source>
        <dbReference type="EMBL" id="PVD23623.1"/>
    </source>
</evidence>
<name>A0A2T7NR48_POMCA</name>
<evidence type="ECO:0000313" key="12">
    <source>
        <dbReference type="Proteomes" id="UP000245119"/>
    </source>
</evidence>
<evidence type="ECO:0000256" key="7">
    <source>
        <dbReference type="ARBA" id="ARBA00023128"/>
    </source>
</evidence>
<comment type="subcellular location">
    <subcellularLocation>
        <location evidence="1">Mitochondrion inner membrane</location>
        <topology evidence="1">Multi-pass membrane protein</topology>
        <orientation evidence="1">Matrix side</orientation>
    </subcellularLocation>
</comment>
<organism evidence="11 12">
    <name type="scientific">Pomacea canaliculata</name>
    <name type="common">Golden apple snail</name>
    <dbReference type="NCBI Taxonomy" id="400727"/>
    <lineage>
        <taxon>Eukaryota</taxon>
        <taxon>Metazoa</taxon>
        <taxon>Spiralia</taxon>
        <taxon>Lophotrochozoa</taxon>
        <taxon>Mollusca</taxon>
        <taxon>Gastropoda</taxon>
        <taxon>Caenogastropoda</taxon>
        <taxon>Architaenioglossa</taxon>
        <taxon>Ampullarioidea</taxon>
        <taxon>Ampullariidae</taxon>
        <taxon>Pomacea</taxon>
    </lineage>
</organism>
<keyword evidence="4" id="KW-0812">Transmembrane</keyword>
<evidence type="ECO:0000256" key="4">
    <source>
        <dbReference type="ARBA" id="ARBA00022692"/>
    </source>
</evidence>
<keyword evidence="7" id="KW-0496">Mitochondrion</keyword>
<keyword evidence="5" id="KW-0999">Mitochondrion inner membrane</keyword>
<comment type="similarity">
    <text evidence="2">Belongs to the complex I NDUFA11 subunit family.</text>
</comment>
<dbReference type="PANTHER" id="PTHR21382:SF1">
    <property type="entry name" value="NADH DEHYDROGENASE [UBIQUINONE] 1 ALPHA SUBCOMPLEX SUBUNIT 11"/>
    <property type="match status" value="1"/>
</dbReference>
<dbReference type="GO" id="GO:0045271">
    <property type="term" value="C:respiratory chain complex I"/>
    <property type="evidence" value="ECO:0007669"/>
    <property type="project" value="InterPro"/>
</dbReference>
<evidence type="ECO:0000256" key="8">
    <source>
        <dbReference type="ARBA" id="ARBA00023136"/>
    </source>
</evidence>
<evidence type="ECO:0000256" key="2">
    <source>
        <dbReference type="ARBA" id="ARBA00008699"/>
    </source>
</evidence>
<keyword evidence="8" id="KW-0472">Membrane</keyword>
<dbReference type="GO" id="GO:0006120">
    <property type="term" value="P:mitochondrial electron transport, NADH to ubiquinone"/>
    <property type="evidence" value="ECO:0007669"/>
    <property type="project" value="InterPro"/>
</dbReference>
<evidence type="ECO:0000256" key="3">
    <source>
        <dbReference type="ARBA" id="ARBA00018191"/>
    </source>
</evidence>
<dbReference type="Proteomes" id="UP000245119">
    <property type="component" value="Linkage Group LG10"/>
</dbReference>
<evidence type="ECO:0000256" key="10">
    <source>
        <dbReference type="ARBA" id="ARBA00031497"/>
    </source>
</evidence>
<dbReference type="GO" id="GO:0005743">
    <property type="term" value="C:mitochondrial inner membrane"/>
    <property type="evidence" value="ECO:0007669"/>
    <property type="project" value="UniProtKB-SubCell"/>
</dbReference>
<sequence length="191" mass="20580">MSEEHRKKYWPERPRKRKLYPFYTVKDGDDCLKKSLTLAGYGGVAGTLIAGMTGKLASEPGTGTLVTNIIMRLPKYALSMAGAGALFATGICIASKVRGGTNDPLNHFVGGLAAGSSFGVAAKSQKFGWGMGFALAFAAAVWKMGKLDGWANPVYDIRREKAFFDYNRSFCPGSSRPDPEGVESEVVQKCH</sequence>